<feature type="compositionally biased region" description="Basic and acidic residues" evidence="1">
    <location>
        <begin position="392"/>
        <end position="407"/>
    </location>
</feature>
<dbReference type="Gene3D" id="3.30.565.10">
    <property type="entry name" value="Histidine kinase-like ATPase, C-terminal domain"/>
    <property type="match status" value="1"/>
</dbReference>
<accession>A0A845AP10</accession>
<dbReference type="InterPro" id="IPR036890">
    <property type="entry name" value="HATPase_C_sf"/>
</dbReference>
<evidence type="ECO:0000256" key="1">
    <source>
        <dbReference type="SAM" id="MobiDB-lite"/>
    </source>
</evidence>
<keyword evidence="4" id="KW-1185">Reference proteome</keyword>
<feature type="compositionally biased region" description="Polar residues" evidence="1">
    <location>
        <begin position="382"/>
        <end position="391"/>
    </location>
</feature>
<dbReference type="EMBL" id="WTYE01000001">
    <property type="protein sequence ID" value="MXP30645.1"/>
    <property type="molecule type" value="Genomic_DNA"/>
</dbReference>
<dbReference type="Pfam" id="PF13589">
    <property type="entry name" value="HATPase_c_3"/>
    <property type="match status" value="1"/>
</dbReference>
<dbReference type="EMBL" id="WTYE01000001">
    <property type="protein sequence ID" value="MXP33405.1"/>
    <property type="molecule type" value="Genomic_DNA"/>
</dbReference>
<dbReference type="AlphaFoldDB" id="A0A845AP10"/>
<feature type="region of interest" description="Disordered" evidence="1">
    <location>
        <begin position="370"/>
        <end position="408"/>
    </location>
</feature>
<name>A0A845AP10_9SPHN</name>
<organism evidence="2 4">
    <name type="scientific">Parerythrobacter jejuensis</name>
    <dbReference type="NCBI Taxonomy" id="795812"/>
    <lineage>
        <taxon>Bacteria</taxon>
        <taxon>Pseudomonadati</taxon>
        <taxon>Pseudomonadota</taxon>
        <taxon>Alphaproteobacteria</taxon>
        <taxon>Sphingomonadales</taxon>
        <taxon>Erythrobacteraceae</taxon>
        <taxon>Parerythrobacter</taxon>
    </lineage>
</organism>
<dbReference type="Proteomes" id="UP000446786">
    <property type="component" value="Unassembled WGS sequence"/>
</dbReference>
<gene>
    <name evidence="2" type="ORF">GRI94_02275</name>
    <name evidence="3" type="ORF">GRI94_16365</name>
</gene>
<protein>
    <recommendedName>
        <fullName evidence="5">ATP-binding protein</fullName>
    </recommendedName>
</protein>
<comment type="caution">
    <text evidence="2">The sequence shown here is derived from an EMBL/GenBank/DDBJ whole genome shotgun (WGS) entry which is preliminary data.</text>
</comment>
<dbReference type="SUPFAM" id="SSF55874">
    <property type="entry name" value="ATPase domain of HSP90 chaperone/DNA topoisomerase II/histidine kinase"/>
    <property type="match status" value="1"/>
</dbReference>
<proteinExistence type="predicted"/>
<evidence type="ECO:0000313" key="2">
    <source>
        <dbReference type="EMBL" id="MXP30645.1"/>
    </source>
</evidence>
<evidence type="ECO:0008006" key="5">
    <source>
        <dbReference type="Google" id="ProtNLM"/>
    </source>
</evidence>
<evidence type="ECO:0000313" key="4">
    <source>
        <dbReference type="Proteomes" id="UP000446786"/>
    </source>
</evidence>
<evidence type="ECO:0000313" key="3">
    <source>
        <dbReference type="EMBL" id="MXP33405.1"/>
    </source>
</evidence>
<reference evidence="2 4" key="1">
    <citation type="submission" date="2019-12" db="EMBL/GenBank/DDBJ databases">
        <title>Genomic-based taxomic classification of the family Erythrobacteraceae.</title>
        <authorList>
            <person name="Xu L."/>
        </authorList>
    </citation>
    <scope>NUCLEOTIDE SEQUENCE [LARGE SCALE GENOMIC DNA]</scope>
    <source>
        <strain evidence="2 4">JCM 16677</strain>
    </source>
</reference>
<dbReference type="OrthoDB" id="9813438at2"/>
<sequence length="543" mass="61411">MTDPSLVNNPDADRLIHGLRDTGYNFNTAAADIIDNSIAAGANRIDALFDMDTEGRKIVTFADNGHGMDAEQLHAAMRYGAPVRNNLASLGKFGLGLKTASSSVCRRYTVYSRRSVDQPIAKLAWDLDHVTEVNQWEMLREPVTDEEEERFEDLVGERGTMVVWQKCDRILDREYSAPGGTHEMNALKRKAASLSRHCALVYYRFLDGTDRRERDIRLTIDGEEVLAWNPFYLEKSEQVLDEKHQRIPLELSNGEVHEATMRAYILPRAKELSKEEQGIARIANHAQGFYIHREGRVIHSGGWLGVFGGVEPHTSLLRIEFDFGHELDDAFRVDVKKSRILFDPALEDLLKEILQPIYREANNRYRNKARQDISGGGGVDHSASNTNIDNTSGRKEPRGESYDEKTGEATIQNRKGRVVLHNVEKSDVDPGSVYIQPVEFLPSGDLYEPAMYPVGGSDVLRTGVRINRSHDFYTKIYMRAQDNGYSIEGMDYLLWALAAAELDNTNKDLEPLFEDIREEVSTNLKRLLRVLPLPDEEDLNGGE</sequence>